<comment type="caution">
    <text evidence="1">The sequence shown here is derived from an EMBL/GenBank/DDBJ whole genome shotgun (WGS) entry which is preliminary data.</text>
</comment>
<name>A0ACC1RI18_9HYPO</name>
<evidence type="ECO:0000313" key="1">
    <source>
        <dbReference type="EMBL" id="KAJ3520001.1"/>
    </source>
</evidence>
<accession>A0ACC1RI18</accession>
<evidence type="ECO:0000313" key="2">
    <source>
        <dbReference type="Proteomes" id="UP001148629"/>
    </source>
</evidence>
<reference evidence="1" key="1">
    <citation type="submission" date="2022-08" db="EMBL/GenBank/DDBJ databases">
        <title>Genome Sequence of Fusarium decemcellulare.</title>
        <authorList>
            <person name="Buettner E."/>
        </authorList>
    </citation>
    <scope>NUCLEOTIDE SEQUENCE</scope>
    <source>
        <strain evidence="1">Babe19</strain>
    </source>
</reference>
<proteinExistence type="predicted"/>
<protein>
    <submittedName>
        <fullName evidence="1">Uncharacterized protein</fullName>
    </submittedName>
</protein>
<sequence>MSHNDDAVDSSTNSAPDLQILGDEVTLQPSGYVEQPPRAIPEGKEEALMDKFLREVSLYVSGQGWRAYDRVIGQPVFYTGFSENMTSNVLSAPLLQQRISQLAEHRVAVEEREGMLPRDSKDYGTRRAQRRNEIEEGLQQLAEKWTDDMICKMESKTFIRGAYYLATQLLTRAYHQGIHVSSEEVLQLRKVAEVAAKKKQSIVFLPSHRSHVDYVSLQLICYRLGLTLPVVVAGDNLNIPLLGSFLQHAGAMWIRRSFGDDVLYTTLVQSYIDTLLQEGYNFECFIEGGRSRTGKLLPPKFGILSFILDSILSGRVEDAIICPVSTQYDKVIETEGYVTELLGMPKKKENLADFLSGGSSVLSLRLGRVDVRFHEPWSLRKYLDEQLSRLPSIPTGLDTDHQRPEVRAVREKLLRAVGYQSF</sequence>
<gene>
    <name evidence="1" type="ORF">NM208_g13902</name>
</gene>
<keyword evidence="2" id="KW-1185">Reference proteome</keyword>
<organism evidence="1 2">
    <name type="scientific">Fusarium decemcellulare</name>
    <dbReference type="NCBI Taxonomy" id="57161"/>
    <lineage>
        <taxon>Eukaryota</taxon>
        <taxon>Fungi</taxon>
        <taxon>Dikarya</taxon>
        <taxon>Ascomycota</taxon>
        <taxon>Pezizomycotina</taxon>
        <taxon>Sordariomycetes</taxon>
        <taxon>Hypocreomycetidae</taxon>
        <taxon>Hypocreales</taxon>
        <taxon>Nectriaceae</taxon>
        <taxon>Fusarium</taxon>
        <taxon>Fusarium decemcellulare species complex</taxon>
    </lineage>
</organism>
<dbReference type="Proteomes" id="UP001148629">
    <property type="component" value="Unassembled WGS sequence"/>
</dbReference>
<dbReference type="EMBL" id="JANRMS010003011">
    <property type="protein sequence ID" value="KAJ3520001.1"/>
    <property type="molecule type" value="Genomic_DNA"/>
</dbReference>